<accession>E4LAB5</accession>
<reference evidence="3 4" key="1">
    <citation type="submission" date="2010-11" db="EMBL/GenBank/DDBJ databases">
        <authorList>
            <person name="Durkin A.S."/>
            <person name="Madupu R."/>
            <person name="Torralba M."/>
            <person name="Gillis M."/>
            <person name="Methe B."/>
            <person name="Sutton G."/>
            <person name="Nelson K.E."/>
        </authorList>
    </citation>
    <scope>NUCLEOTIDE SEQUENCE [LARGE SCALE GENOMIC DNA]</scope>
    <source>
        <strain evidence="3 4">UPII 345-E</strain>
    </source>
</reference>
<evidence type="ECO:0000256" key="2">
    <source>
        <dbReference type="SAM" id="Phobius"/>
    </source>
</evidence>
<dbReference type="EMBL" id="AENT01000028">
    <property type="protein sequence ID" value="EFR42276.1"/>
    <property type="molecule type" value="Genomic_DNA"/>
</dbReference>
<feature type="region of interest" description="Disordered" evidence="1">
    <location>
        <begin position="94"/>
        <end position="113"/>
    </location>
</feature>
<gene>
    <name evidence="3" type="ORF">HMPREF9220_0745</name>
</gene>
<dbReference type="RefSeq" id="WP_007555140.1">
    <property type="nucleotide sequence ID" value="NZ_AENT01000028.1"/>
</dbReference>
<comment type="caution">
    <text evidence="3">The sequence shown here is derived from an EMBL/GenBank/DDBJ whole genome shotgun (WGS) entry which is preliminary data.</text>
</comment>
<protein>
    <recommendedName>
        <fullName evidence="5">LysM domain-containing protein</fullName>
    </recommendedName>
</protein>
<proteinExistence type="predicted"/>
<keyword evidence="2" id="KW-1133">Transmembrane helix</keyword>
<keyword evidence="2" id="KW-0472">Membrane</keyword>
<evidence type="ECO:0000313" key="4">
    <source>
        <dbReference type="Proteomes" id="UP000004594"/>
    </source>
</evidence>
<evidence type="ECO:0000256" key="1">
    <source>
        <dbReference type="SAM" id="MobiDB-lite"/>
    </source>
</evidence>
<keyword evidence="2" id="KW-0812">Transmembrane</keyword>
<name>E4LAB5_9FIRM</name>
<sequence>MKLKTQIAVIVIILICIGAGYIRYKTNQPYSYIEYHREVGRGETIWGICSEIATDKEDVRELVWHTMKINNIKSVDQVQEGLMLVIRTKRKGNTEKPYKGEMENSCIQKRKDK</sequence>
<feature type="transmembrane region" description="Helical" evidence="2">
    <location>
        <begin position="6"/>
        <end position="24"/>
    </location>
</feature>
<organism evidence="3 4">
    <name type="scientific">Dialister micraerophilus UPII 345-E</name>
    <dbReference type="NCBI Taxonomy" id="910314"/>
    <lineage>
        <taxon>Bacteria</taxon>
        <taxon>Bacillati</taxon>
        <taxon>Bacillota</taxon>
        <taxon>Negativicutes</taxon>
        <taxon>Veillonellales</taxon>
        <taxon>Veillonellaceae</taxon>
        <taxon>Dialister</taxon>
    </lineage>
</organism>
<dbReference type="Proteomes" id="UP000004594">
    <property type="component" value="Unassembled WGS sequence"/>
</dbReference>
<dbReference type="AlphaFoldDB" id="E4LAB5"/>
<evidence type="ECO:0008006" key="5">
    <source>
        <dbReference type="Google" id="ProtNLM"/>
    </source>
</evidence>
<evidence type="ECO:0000313" key="3">
    <source>
        <dbReference type="EMBL" id="EFR42276.1"/>
    </source>
</evidence>